<evidence type="ECO:0000313" key="6">
    <source>
        <dbReference type="Proteomes" id="UP000074561"/>
    </source>
</evidence>
<proteinExistence type="inferred from homology"/>
<dbReference type="AlphaFoldDB" id="A0A127Q246"/>
<dbReference type="PANTHER" id="PTHR43792">
    <property type="entry name" value="GNAT FAMILY, PUTATIVE (AFU_ORTHOLOGUE AFUA_3G00765)-RELATED-RELATED"/>
    <property type="match status" value="1"/>
</dbReference>
<keyword evidence="1 5" id="KW-0808">Transferase</keyword>
<sequence length="160" mass="18070">MLAYQMANKEHLAPWEPIRDSDFYTAESCRRRCESAYQAFIDGTAVSFIALERKSNKMIAGCNFSNIVRGPLQACYLGYSVHQEFEGQGLMHEVAQAAIQYAFGELGLHRIMANHLPSNLRSQKLLGRLGFEREGYARAYLKIAGKWEDMVLNSLINSEG</sequence>
<feature type="domain" description="N-acetyltransferase" evidence="4">
    <location>
        <begin position="2"/>
        <end position="153"/>
    </location>
</feature>
<name>A0A127Q246_9BURK</name>
<dbReference type="PROSITE" id="PS51186">
    <property type="entry name" value="GNAT"/>
    <property type="match status" value="1"/>
</dbReference>
<dbReference type="InterPro" id="IPR016181">
    <property type="entry name" value="Acyl_CoA_acyltransferase"/>
</dbReference>
<evidence type="ECO:0000259" key="4">
    <source>
        <dbReference type="PROSITE" id="PS51186"/>
    </source>
</evidence>
<dbReference type="Gene3D" id="3.40.630.30">
    <property type="match status" value="1"/>
</dbReference>
<evidence type="ECO:0000256" key="1">
    <source>
        <dbReference type="ARBA" id="ARBA00022679"/>
    </source>
</evidence>
<dbReference type="InterPro" id="IPR051531">
    <property type="entry name" value="N-acetyltransferase"/>
</dbReference>
<evidence type="ECO:0000256" key="3">
    <source>
        <dbReference type="ARBA" id="ARBA00038502"/>
    </source>
</evidence>
<dbReference type="GO" id="GO:0005737">
    <property type="term" value="C:cytoplasm"/>
    <property type="evidence" value="ECO:0007669"/>
    <property type="project" value="TreeGrafter"/>
</dbReference>
<dbReference type="PANTHER" id="PTHR43792:SF8">
    <property type="entry name" value="[RIBOSOMAL PROTEIN US5]-ALANINE N-ACETYLTRANSFERASE"/>
    <property type="match status" value="1"/>
</dbReference>
<dbReference type="Pfam" id="PF13302">
    <property type="entry name" value="Acetyltransf_3"/>
    <property type="match status" value="1"/>
</dbReference>
<dbReference type="PATRIC" id="fig|279113.9.peg.1691"/>
<comment type="similarity">
    <text evidence="3">Belongs to the acetyltransferase family. RimJ subfamily.</text>
</comment>
<reference evidence="5 6" key="1">
    <citation type="submission" date="2015-11" db="EMBL/GenBank/DDBJ databases">
        <title>Exploring the genomic traits of fungus-feeding bacterial genus Collimonas.</title>
        <authorList>
            <person name="Song C."/>
            <person name="Schmidt R."/>
            <person name="de Jager V."/>
            <person name="Krzyzanowska D."/>
            <person name="Jongedijk E."/>
            <person name="Cankar K."/>
            <person name="Beekwilder J."/>
            <person name="van Veen A."/>
            <person name="de Boer W."/>
            <person name="van Veen J.A."/>
            <person name="Garbeva P."/>
        </authorList>
    </citation>
    <scope>NUCLEOTIDE SEQUENCE [LARGE SCALE GENOMIC DNA]</scope>
    <source>
        <strain evidence="5 6">Ter91</strain>
    </source>
</reference>
<dbReference type="GO" id="GO:0008999">
    <property type="term" value="F:protein-N-terminal-alanine acetyltransferase activity"/>
    <property type="evidence" value="ECO:0007669"/>
    <property type="project" value="TreeGrafter"/>
</dbReference>
<organism evidence="5 6">
    <name type="scientific">Collimonas pratensis</name>
    <dbReference type="NCBI Taxonomy" id="279113"/>
    <lineage>
        <taxon>Bacteria</taxon>
        <taxon>Pseudomonadati</taxon>
        <taxon>Pseudomonadota</taxon>
        <taxon>Betaproteobacteria</taxon>
        <taxon>Burkholderiales</taxon>
        <taxon>Oxalobacteraceae</taxon>
        <taxon>Collimonas</taxon>
    </lineage>
</organism>
<dbReference type="SUPFAM" id="SSF55729">
    <property type="entry name" value="Acyl-CoA N-acyltransferases (Nat)"/>
    <property type="match status" value="1"/>
</dbReference>
<dbReference type="InterPro" id="IPR000182">
    <property type="entry name" value="GNAT_dom"/>
</dbReference>
<keyword evidence="2" id="KW-0012">Acyltransferase</keyword>
<dbReference type="KEGG" id="cpra:CPter91_1704"/>
<dbReference type="Proteomes" id="UP000074561">
    <property type="component" value="Chromosome"/>
</dbReference>
<dbReference type="EMBL" id="CP013234">
    <property type="protein sequence ID" value="AMP04077.1"/>
    <property type="molecule type" value="Genomic_DNA"/>
</dbReference>
<evidence type="ECO:0000256" key="2">
    <source>
        <dbReference type="ARBA" id="ARBA00023315"/>
    </source>
</evidence>
<evidence type="ECO:0000313" key="5">
    <source>
        <dbReference type="EMBL" id="AMP04077.1"/>
    </source>
</evidence>
<accession>A0A127Q246</accession>
<gene>
    <name evidence="5" type="ORF">CPter91_1704</name>
</gene>
<protein>
    <submittedName>
        <fullName evidence="5">Acetyltransferase family protein</fullName>
    </submittedName>
</protein>
<dbReference type="STRING" id="279113.CPter91_1704"/>